<dbReference type="InterPro" id="IPR036291">
    <property type="entry name" value="NAD(P)-bd_dom_sf"/>
</dbReference>
<proteinExistence type="inferred from homology"/>
<organism evidence="4 5">
    <name type="scientific">Salinomyces thailandicus</name>
    <dbReference type="NCBI Taxonomy" id="706561"/>
    <lineage>
        <taxon>Eukaryota</taxon>
        <taxon>Fungi</taxon>
        <taxon>Dikarya</taxon>
        <taxon>Ascomycota</taxon>
        <taxon>Pezizomycotina</taxon>
        <taxon>Dothideomycetes</taxon>
        <taxon>Dothideomycetidae</taxon>
        <taxon>Mycosphaerellales</taxon>
        <taxon>Teratosphaeriaceae</taxon>
        <taxon>Salinomyces</taxon>
    </lineage>
</organism>
<comment type="caution">
    <text evidence="4">The sequence shown here is derived from an EMBL/GenBank/DDBJ whole genome shotgun (WGS) entry which is preliminary data.</text>
</comment>
<dbReference type="Pfam" id="PF05368">
    <property type="entry name" value="NmrA"/>
    <property type="match status" value="1"/>
</dbReference>
<name>A0A4U0U7J8_9PEZI</name>
<dbReference type="PANTHER" id="PTHR42748:SF7">
    <property type="entry name" value="NMRA LIKE REDOX SENSOR 1-RELATED"/>
    <property type="match status" value="1"/>
</dbReference>
<dbReference type="OrthoDB" id="9997102at2759"/>
<feature type="domain" description="NmrA-like" evidence="3">
    <location>
        <begin position="6"/>
        <end position="268"/>
    </location>
</feature>
<sequence length="303" mass="33855">MASLRRLVVAGATGKQGGALISALLAKSSQPFEIYAITRNKDSRGAQSLASKPNVRVIEGNFDKPEAIFRQIPNAWGLFSVTMPMNARTEEREGKAMTKAALDSGVKHIVFTATDRGGDKSDTDPTYVPHFASKYHIERDIMEKARASGATWTFLRPVAFMENITDSFLGRLFMTAWRQNGLNSNLQLISSKDIGRVAAEAFLNADSEEYRNKALSLAGDDLSSEEAAAVFKEVTGQEMRTTFGFFSTTAKWVLWEQLGVMLKWFKTVGCKADVKALRQRYPFMMDFRSWLVEESDWRASMKS</sequence>
<evidence type="ECO:0000313" key="5">
    <source>
        <dbReference type="Proteomes" id="UP000308549"/>
    </source>
</evidence>
<dbReference type="EMBL" id="NAJL01000009">
    <property type="protein sequence ID" value="TKA31088.1"/>
    <property type="molecule type" value="Genomic_DNA"/>
</dbReference>
<dbReference type="SUPFAM" id="SSF51735">
    <property type="entry name" value="NAD(P)-binding Rossmann-fold domains"/>
    <property type="match status" value="1"/>
</dbReference>
<dbReference type="Proteomes" id="UP000308549">
    <property type="component" value="Unassembled WGS sequence"/>
</dbReference>
<dbReference type="PANTHER" id="PTHR42748">
    <property type="entry name" value="NITROGEN METABOLITE REPRESSION PROTEIN NMRA FAMILY MEMBER"/>
    <property type="match status" value="1"/>
</dbReference>
<protein>
    <recommendedName>
        <fullName evidence="3">NmrA-like domain-containing protein</fullName>
    </recommendedName>
</protein>
<accession>A0A4U0U7J8</accession>
<evidence type="ECO:0000256" key="2">
    <source>
        <dbReference type="ARBA" id="ARBA00022857"/>
    </source>
</evidence>
<dbReference type="AlphaFoldDB" id="A0A4U0U7J8"/>
<keyword evidence="5" id="KW-1185">Reference proteome</keyword>
<comment type="similarity">
    <text evidence="1">Belongs to the NmrA-type oxidoreductase family.</text>
</comment>
<reference evidence="4 5" key="1">
    <citation type="submission" date="2017-03" db="EMBL/GenBank/DDBJ databases">
        <title>Genomes of endolithic fungi from Antarctica.</title>
        <authorList>
            <person name="Coleine C."/>
            <person name="Masonjones S."/>
            <person name="Stajich J.E."/>
        </authorList>
    </citation>
    <scope>NUCLEOTIDE SEQUENCE [LARGE SCALE GENOMIC DNA]</scope>
    <source>
        <strain evidence="4 5">CCFEE 6315</strain>
    </source>
</reference>
<dbReference type="GO" id="GO:0005634">
    <property type="term" value="C:nucleus"/>
    <property type="evidence" value="ECO:0007669"/>
    <property type="project" value="TreeGrafter"/>
</dbReference>
<evidence type="ECO:0000313" key="4">
    <source>
        <dbReference type="EMBL" id="TKA31088.1"/>
    </source>
</evidence>
<gene>
    <name evidence="4" type="ORF">B0A50_02056</name>
</gene>
<dbReference type="Gene3D" id="3.90.25.10">
    <property type="entry name" value="UDP-galactose 4-epimerase, domain 1"/>
    <property type="match status" value="1"/>
</dbReference>
<evidence type="ECO:0000259" key="3">
    <source>
        <dbReference type="Pfam" id="PF05368"/>
    </source>
</evidence>
<keyword evidence="2" id="KW-0521">NADP</keyword>
<dbReference type="InterPro" id="IPR008030">
    <property type="entry name" value="NmrA-like"/>
</dbReference>
<dbReference type="Gene3D" id="3.40.50.720">
    <property type="entry name" value="NAD(P)-binding Rossmann-like Domain"/>
    <property type="match status" value="1"/>
</dbReference>
<dbReference type="InterPro" id="IPR051164">
    <property type="entry name" value="NmrA-like_oxidored"/>
</dbReference>
<evidence type="ECO:0000256" key="1">
    <source>
        <dbReference type="ARBA" id="ARBA00006328"/>
    </source>
</evidence>